<gene>
    <name evidence="5" type="ORF">HPP92_017596</name>
</gene>
<dbReference type="FunFam" id="3.90.470.20:FF:000013">
    <property type="entry name" value="L-aminoadipate-semialdehyde dehydrogenase-phosphopantetheinyl transferase"/>
    <property type="match status" value="1"/>
</dbReference>
<dbReference type="PANTHER" id="PTHR12215:SF10">
    <property type="entry name" value="L-AMINOADIPATE-SEMIALDEHYDE DEHYDROGENASE-PHOSPHOPANTETHEINYL TRANSFERASE"/>
    <property type="match status" value="1"/>
</dbReference>
<dbReference type="OrthoDB" id="26719at2759"/>
<dbReference type="InterPro" id="IPR050559">
    <property type="entry name" value="P-Pant_transferase_sf"/>
</dbReference>
<dbReference type="Pfam" id="PF01648">
    <property type="entry name" value="ACPS"/>
    <property type="match status" value="1"/>
</dbReference>
<accession>A0A835QBD8</accession>
<dbReference type="AlphaFoldDB" id="A0A835QBD8"/>
<feature type="domain" description="4'-phosphopantetheinyl transferase N-terminal" evidence="4">
    <location>
        <begin position="14"/>
        <end position="111"/>
    </location>
</feature>
<reference evidence="5 6" key="1">
    <citation type="journal article" date="2020" name="Nat. Food">
        <title>A phased Vanilla planifolia genome enables genetic improvement of flavour and production.</title>
        <authorList>
            <person name="Hasing T."/>
            <person name="Tang H."/>
            <person name="Brym M."/>
            <person name="Khazi F."/>
            <person name="Huang T."/>
            <person name="Chambers A.H."/>
        </authorList>
    </citation>
    <scope>NUCLEOTIDE SEQUENCE [LARGE SCALE GENOMIC DNA]</scope>
    <source>
        <tissue evidence="5">Leaf</tissue>
    </source>
</reference>
<evidence type="ECO:0000256" key="2">
    <source>
        <dbReference type="ARBA" id="ARBA00022679"/>
    </source>
</evidence>
<feature type="domain" description="4'-phosphopantetheinyl transferase" evidence="3">
    <location>
        <begin position="115"/>
        <end position="222"/>
    </location>
</feature>
<evidence type="ECO:0000259" key="3">
    <source>
        <dbReference type="Pfam" id="PF01648"/>
    </source>
</evidence>
<organism evidence="5 6">
    <name type="scientific">Vanilla planifolia</name>
    <name type="common">Vanilla</name>
    <dbReference type="NCBI Taxonomy" id="51239"/>
    <lineage>
        <taxon>Eukaryota</taxon>
        <taxon>Viridiplantae</taxon>
        <taxon>Streptophyta</taxon>
        <taxon>Embryophyta</taxon>
        <taxon>Tracheophyta</taxon>
        <taxon>Spermatophyta</taxon>
        <taxon>Magnoliopsida</taxon>
        <taxon>Liliopsida</taxon>
        <taxon>Asparagales</taxon>
        <taxon>Orchidaceae</taxon>
        <taxon>Vanilloideae</taxon>
        <taxon>Vanilleae</taxon>
        <taxon>Vanilla</taxon>
    </lineage>
</organism>
<dbReference type="InterPro" id="IPR055066">
    <property type="entry name" value="AASDHPPT_N"/>
</dbReference>
<dbReference type="Pfam" id="PF22624">
    <property type="entry name" value="AASDHPPT_N"/>
    <property type="match status" value="1"/>
</dbReference>
<dbReference type="GO" id="GO:0005829">
    <property type="term" value="C:cytosol"/>
    <property type="evidence" value="ECO:0007669"/>
    <property type="project" value="TreeGrafter"/>
</dbReference>
<dbReference type="GO" id="GO:0000287">
    <property type="term" value="F:magnesium ion binding"/>
    <property type="evidence" value="ECO:0007669"/>
    <property type="project" value="InterPro"/>
</dbReference>
<comment type="caution">
    <text evidence="5">The sequence shown here is derived from an EMBL/GenBank/DDBJ whole genome shotgun (WGS) entry which is preliminary data.</text>
</comment>
<evidence type="ECO:0000313" key="5">
    <source>
        <dbReference type="EMBL" id="KAG0468268.1"/>
    </source>
</evidence>
<name>A0A835QBD8_VANPL</name>
<evidence type="ECO:0000259" key="4">
    <source>
        <dbReference type="Pfam" id="PF22624"/>
    </source>
</evidence>
<dbReference type="InterPro" id="IPR008278">
    <property type="entry name" value="4-PPantetheinyl_Trfase_dom"/>
</dbReference>
<dbReference type="InterPro" id="IPR037143">
    <property type="entry name" value="4-PPantetheinyl_Trfase_dom_sf"/>
</dbReference>
<keyword evidence="2" id="KW-0808">Transferase</keyword>
<dbReference type="Proteomes" id="UP000639772">
    <property type="component" value="Chromosome 9"/>
</dbReference>
<evidence type="ECO:0000313" key="6">
    <source>
        <dbReference type="Proteomes" id="UP000639772"/>
    </source>
</evidence>
<sequence length="277" mass="32107">MEKGKRRWIVDISLWSPSVDEFSSIKDILPPHDCSAINSFVRFEDRKRALVSRLLQYSLLHEVFGLPINRIIIDRTALGKPYLKNEEVALFPNFNFSLSHHGKYIGIASEPLYLVGFDIVSHDTHYKEAGLDFINSFASHFTTSEWEDINSTDSPDKALVYFYKYWSLKEAFIKAIGAGLGYGLQRLDFHHVNWAEISVYIDGVESKDWRFWHFQIDQKHWASLARGLPRYASEGSDETPSTVGHEVQDCWNELQVPDEEFRFMKVVELIRALKEEA</sequence>
<dbReference type="PANTHER" id="PTHR12215">
    <property type="entry name" value="PHOSPHOPANTETHEINE TRANSFERASE"/>
    <property type="match status" value="1"/>
</dbReference>
<dbReference type="GO" id="GO:0019878">
    <property type="term" value="P:lysine biosynthetic process via aminoadipic acid"/>
    <property type="evidence" value="ECO:0007669"/>
    <property type="project" value="TreeGrafter"/>
</dbReference>
<dbReference type="SUPFAM" id="SSF56214">
    <property type="entry name" value="4'-phosphopantetheinyl transferase"/>
    <property type="match status" value="2"/>
</dbReference>
<proteinExistence type="predicted"/>
<dbReference type="GO" id="GO:0008897">
    <property type="term" value="F:holo-[acyl-carrier-protein] synthase activity"/>
    <property type="evidence" value="ECO:0007669"/>
    <property type="project" value="UniProtKB-EC"/>
</dbReference>
<protein>
    <recommendedName>
        <fullName evidence="1">holo-[acyl-carrier-protein] synthase</fullName>
        <ecNumber evidence="1">2.7.8.7</ecNumber>
    </recommendedName>
</protein>
<evidence type="ECO:0000256" key="1">
    <source>
        <dbReference type="ARBA" id="ARBA00013172"/>
    </source>
</evidence>
<dbReference type="FunFam" id="3.90.470.20:FF:000003">
    <property type="entry name" value="L-aminoadipate-semialdehyde dehydrogenase-phosphopantetheinyl transferase"/>
    <property type="match status" value="1"/>
</dbReference>
<dbReference type="EC" id="2.7.8.7" evidence="1"/>
<dbReference type="Gene3D" id="3.90.470.20">
    <property type="entry name" value="4'-phosphopantetheinyl transferase domain"/>
    <property type="match status" value="2"/>
</dbReference>
<dbReference type="EMBL" id="JADCNM010000009">
    <property type="protein sequence ID" value="KAG0468268.1"/>
    <property type="molecule type" value="Genomic_DNA"/>
</dbReference>